<dbReference type="Gene3D" id="3.30.1450.10">
    <property type="match status" value="1"/>
</dbReference>
<keyword evidence="2" id="KW-0812">Transmembrane</keyword>
<gene>
    <name evidence="3" type="ORF">FDY95_20275</name>
</gene>
<evidence type="ECO:0000313" key="3">
    <source>
        <dbReference type="EMBL" id="TLM89412.1"/>
    </source>
</evidence>
<keyword evidence="4" id="KW-1185">Reference proteome</keyword>
<accession>A0A5R8WK59</accession>
<dbReference type="OrthoDB" id="1139344at2"/>
<keyword evidence="2" id="KW-1133">Transmembrane helix</keyword>
<feature type="transmembrane region" description="Helical" evidence="2">
    <location>
        <begin position="35"/>
        <end position="62"/>
    </location>
</feature>
<sequence length="154" mass="17805">MEALVVMLFLSLPTFLIWRRVVTRWTKQPASRNIAAGVVTILITPIVYAGIIAAWFAVASYYPEHDFDRKKWLADKEKRHKMSEDIIDSKLLIGKSKEEVRQLLGAEAGSNNTDEDDYWRYYLGYVPSIMGIDYDILDIYFENGKVVKVEQHQS</sequence>
<dbReference type="Proteomes" id="UP000305517">
    <property type="component" value="Unassembled WGS sequence"/>
</dbReference>
<dbReference type="EMBL" id="VAJM01000013">
    <property type="protein sequence ID" value="TLM89412.1"/>
    <property type="molecule type" value="Genomic_DNA"/>
</dbReference>
<keyword evidence="1" id="KW-0732">Signal</keyword>
<comment type="caution">
    <text evidence="3">The sequence shown here is derived from an EMBL/GenBank/DDBJ whole genome shotgun (WGS) entry which is preliminary data.</text>
</comment>
<evidence type="ECO:0000313" key="4">
    <source>
        <dbReference type="Proteomes" id="UP000305517"/>
    </source>
</evidence>
<protein>
    <submittedName>
        <fullName evidence="3">Outer membrane protein assembly factor BamE</fullName>
    </submittedName>
</protein>
<proteinExistence type="predicted"/>
<name>A0A5R8WK59_9BACT</name>
<evidence type="ECO:0000256" key="1">
    <source>
        <dbReference type="ARBA" id="ARBA00022729"/>
    </source>
</evidence>
<dbReference type="AlphaFoldDB" id="A0A5R8WK59"/>
<organism evidence="3 4">
    <name type="scientific">Hymenobacter jeollabukensis</name>
    <dbReference type="NCBI Taxonomy" id="2025313"/>
    <lineage>
        <taxon>Bacteria</taxon>
        <taxon>Pseudomonadati</taxon>
        <taxon>Bacteroidota</taxon>
        <taxon>Cytophagia</taxon>
        <taxon>Cytophagales</taxon>
        <taxon>Hymenobacteraceae</taxon>
        <taxon>Hymenobacter</taxon>
    </lineage>
</organism>
<reference evidence="3 4" key="1">
    <citation type="submission" date="2019-05" db="EMBL/GenBank/DDBJ databases">
        <title>Hymenobacter edaphi sp. nov., isolated from abandoned arsenic-contaminated farmland soil.</title>
        <authorList>
            <person name="Nie L."/>
        </authorList>
    </citation>
    <scope>NUCLEOTIDE SEQUENCE [LARGE SCALE GENOMIC DNA]</scope>
    <source>
        <strain evidence="3 4">1-3-3-8</strain>
    </source>
</reference>
<dbReference type="RefSeq" id="WP_138080381.1">
    <property type="nucleotide sequence ID" value="NZ_VAJM01000013.1"/>
</dbReference>
<keyword evidence="2" id="KW-0472">Membrane</keyword>
<dbReference type="InterPro" id="IPR037873">
    <property type="entry name" value="BamE-like"/>
</dbReference>
<evidence type="ECO:0000256" key="2">
    <source>
        <dbReference type="SAM" id="Phobius"/>
    </source>
</evidence>